<dbReference type="Proteomes" id="UP000290013">
    <property type="component" value="Chromosome"/>
</dbReference>
<dbReference type="Gene3D" id="1.10.10.10">
    <property type="entry name" value="Winged helix-like DNA-binding domain superfamily/Winged helix DNA-binding domain"/>
    <property type="match status" value="1"/>
</dbReference>
<dbReference type="GO" id="GO:0004803">
    <property type="term" value="F:transposase activity"/>
    <property type="evidence" value="ECO:0007669"/>
    <property type="project" value="InterPro"/>
</dbReference>
<protein>
    <submittedName>
        <fullName evidence="1">Transposase</fullName>
    </submittedName>
</protein>
<evidence type="ECO:0000313" key="2">
    <source>
        <dbReference type="Proteomes" id="UP000290013"/>
    </source>
</evidence>
<dbReference type="GO" id="GO:0003677">
    <property type="term" value="F:DNA binding"/>
    <property type="evidence" value="ECO:0007669"/>
    <property type="project" value="InterPro"/>
</dbReference>
<dbReference type="SUPFAM" id="SSF46689">
    <property type="entry name" value="Homeodomain-like"/>
    <property type="match status" value="1"/>
</dbReference>
<gene>
    <name evidence="1" type="ORF">NCTC12078_02107</name>
</gene>
<organism evidence="1 2">
    <name type="scientific">Chryseobacterium taihuense</name>
    <dbReference type="NCBI Taxonomy" id="1141221"/>
    <lineage>
        <taxon>Bacteria</taxon>
        <taxon>Pseudomonadati</taxon>
        <taxon>Bacteroidota</taxon>
        <taxon>Flavobacteriia</taxon>
        <taxon>Flavobacteriales</taxon>
        <taxon>Weeksellaceae</taxon>
        <taxon>Chryseobacterium group</taxon>
        <taxon>Chryseobacterium</taxon>
    </lineage>
</organism>
<accession>A0A4V6IDQ7</accession>
<dbReference type="GO" id="GO:0006313">
    <property type="term" value="P:DNA transposition"/>
    <property type="evidence" value="ECO:0007669"/>
    <property type="project" value="InterPro"/>
</dbReference>
<evidence type="ECO:0000313" key="1">
    <source>
        <dbReference type="EMBL" id="VFB04084.1"/>
    </source>
</evidence>
<dbReference type="InterPro" id="IPR009057">
    <property type="entry name" value="Homeodomain-like_sf"/>
</dbReference>
<name>A0A4V6IDQ7_9FLAO</name>
<dbReference type="EMBL" id="LR215974">
    <property type="protein sequence ID" value="VFB04084.1"/>
    <property type="molecule type" value="Genomic_DNA"/>
</dbReference>
<dbReference type="RefSeq" id="WP_130914462.1">
    <property type="nucleotide sequence ID" value="NZ_LR215974.1"/>
</dbReference>
<dbReference type="InterPro" id="IPR002514">
    <property type="entry name" value="Transposase_8"/>
</dbReference>
<dbReference type="KEGG" id="ctai:NCTC12078_02107"/>
<reference evidence="1 2" key="1">
    <citation type="submission" date="2019-02" db="EMBL/GenBank/DDBJ databases">
        <authorList>
            <consortium name="Pathogen Informatics"/>
        </authorList>
    </citation>
    <scope>NUCLEOTIDE SEQUENCE [LARGE SCALE GENOMIC DNA]</scope>
    <source>
        <strain evidence="1 2">3012STDY6944375</strain>
    </source>
</reference>
<dbReference type="AlphaFoldDB" id="A0A4V6IDQ7"/>
<dbReference type="InterPro" id="IPR036388">
    <property type="entry name" value="WH-like_DNA-bd_sf"/>
</dbReference>
<proteinExistence type="predicted"/>
<dbReference type="Pfam" id="PF01527">
    <property type="entry name" value="HTH_Tnp_1"/>
    <property type="match status" value="1"/>
</dbReference>
<sequence>MSTRRKFSKEFKSKVVLEALKERTTIEQLAKKYELQPSQISLWKSQALSNFGNVFQSGTSSEKEKSIDPDKLYAQIGQLKVENDFLKKNLR</sequence>